<feature type="transmembrane region" description="Helical" evidence="1">
    <location>
        <begin position="189"/>
        <end position="208"/>
    </location>
</feature>
<feature type="transmembrane region" description="Helical" evidence="1">
    <location>
        <begin position="150"/>
        <end position="169"/>
    </location>
</feature>
<keyword evidence="1" id="KW-1133">Transmembrane helix</keyword>
<dbReference type="OrthoDB" id="1682975at2"/>
<keyword evidence="3" id="KW-1185">Reference proteome</keyword>
<feature type="transmembrane region" description="Helical" evidence="1">
    <location>
        <begin position="12"/>
        <end position="34"/>
    </location>
</feature>
<sequence length="216" mass="24038">MIQSKKRILWEITPATALSLAVMLFAVCFGWLLPPEYGQENGAVENLQILVLSLAAGIAFSVCFTLQLRQQRRKLYALSGVFLLLAIARELSWGRVFYMDNAGNIPPLKALWYGPAVYPVVAILITGVLIYFFTSGLHKELISWLKKDNLPLLDLVFMITGILAADFIEHHTAGLLGNRTVVFEELFELAAYCSVLAFMVNIVFNSKFHSTGAPKP</sequence>
<gene>
    <name evidence="2" type="ORF">SPTER_34570</name>
</gene>
<proteinExistence type="predicted"/>
<evidence type="ECO:0000313" key="3">
    <source>
        <dbReference type="Proteomes" id="UP000320776"/>
    </source>
</evidence>
<protein>
    <submittedName>
        <fullName evidence="2">Uncharacterized protein</fullName>
    </submittedName>
</protein>
<accession>A0A517DXR4</accession>
<dbReference type="AlphaFoldDB" id="A0A517DXR4"/>
<reference evidence="2 3" key="1">
    <citation type="submission" date="2019-02" db="EMBL/GenBank/DDBJ databases">
        <title>Closed genome of Sporomusa termitida DSM 4440.</title>
        <authorList>
            <person name="Poehlein A."/>
            <person name="Daniel R."/>
        </authorList>
    </citation>
    <scope>NUCLEOTIDE SEQUENCE [LARGE SCALE GENOMIC DNA]</scope>
    <source>
        <strain evidence="2 3">DSM 4440</strain>
    </source>
</reference>
<dbReference type="Proteomes" id="UP000320776">
    <property type="component" value="Chromosome"/>
</dbReference>
<evidence type="ECO:0000313" key="2">
    <source>
        <dbReference type="EMBL" id="QDR82036.1"/>
    </source>
</evidence>
<feature type="transmembrane region" description="Helical" evidence="1">
    <location>
        <begin position="46"/>
        <end position="68"/>
    </location>
</feature>
<feature type="transmembrane region" description="Helical" evidence="1">
    <location>
        <begin position="75"/>
        <end position="96"/>
    </location>
</feature>
<dbReference type="KEGG" id="sted:SPTER_34570"/>
<feature type="transmembrane region" description="Helical" evidence="1">
    <location>
        <begin position="116"/>
        <end position="138"/>
    </location>
</feature>
<organism evidence="2 3">
    <name type="scientific">Sporomusa termitida</name>
    <dbReference type="NCBI Taxonomy" id="2377"/>
    <lineage>
        <taxon>Bacteria</taxon>
        <taxon>Bacillati</taxon>
        <taxon>Bacillota</taxon>
        <taxon>Negativicutes</taxon>
        <taxon>Selenomonadales</taxon>
        <taxon>Sporomusaceae</taxon>
        <taxon>Sporomusa</taxon>
    </lineage>
</organism>
<keyword evidence="1" id="KW-0812">Transmembrane</keyword>
<dbReference type="RefSeq" id="WP_144351462.1">
    <property type="nucleotide sequence ID" value="NZ_CP036259.1"/>
</dbReference>
<keyword evidence="1" id="KW-0472">Membrane</keyword>
<dbReference type="EMBL" id="CP036259">
    <property type="protein sequence ID" value="QDR82036.1"/>
    <property type="molecule type" value="Genomic_DNA"/>
</dbReference>
<name>A0A517DXR4_9FIRM</name>
<evidence type="ECO:0000256" key="1">
    <source>
        <dbReference type="SAM" id="Phobius"/>
    </source>
</evidence>